<evidence type="ECO:0000313" key="1">
    <source>
        <dbReference type="EMBL" id="MBL1094363.1"/>
    </source>
</evidence>
<evidence type="ECO:0000313" key="2">
    <source>
        <dbReference type="Proteomes" id="UP000629371"/>
    </source>
</evidence>
<comment type="caution">
    <text evidence="1">The sequence shown here is derived from an EMBL/GenBank/DDBJ whole genome shotgun (WGS) entry which is preliminary data.</text>
</comment>
<dbReference type="RefSeq" id="WP_201810932.1">
    <property type="nucleotide sequence ID" value="NZ_JAERRI010000028.1"/>
</dbReference>
<name>A0ABS1N2Z2_9ACTN</name>
<reference evidence="1 2" key="1">
    <citation type="submission" date="2021-01" db="EMBL/GenBank/DDBJ databases">
        <title>WGS of actinomycetes isolated from Thailand.</title>
        <authorList>
            <person name="Thawai C."/>
        </authorList>
    </citation>
    <scope>NUCLEOTIDE SEQUENCE [LARGE SCALE GENOMIC DNA]</scope>
    <source>
        <strain evidence="1 2">CH9-7</strain>
    </source>
</reference>
<keyword evidence="2" id="KW-1185">Reference proteome</keyword>
<protein>
    <recommendedName>
        <fullName evidence="3">Transposase</fullName>
    </recommendedName>
</protein>
<dbReference type="EMBL" id="JAERRI010000028">
    <property type="protein sequence ID" value="MBL1094363.1"/>
    <property type="molecule type" value="Genomic_DNA"/>
</dbReference>
<sequence length="76" mass="8680">MRAVDARPGALTVERWPGALKGDRRWKVVERFRQWEARILHLGAWAGAVGRVVKFRERGHADRGPLDVAIRFFGSN</sequence>
<evidence type="ECO:0008006" key="3">
    <source>
        <dbReference type="Google" id="ProtNLM"/>
    </source>
</evidence>
<proteinExistence type="predicted"/>
<gene>
    <name evidence="1" type="ORF">JK360_34480</name>
</gene>
<dbReference type="Proteomes" id="UP000629371">
    <property type="component" value="Unassembled WGS sequence"/>
</dbReference>
<accession>A0ABS1N2Z2</accession>
<organism evidence="1 2">
    <name type="scientific">Streptomyces siderophoricus</name>
    <dbReference type="NCBI Taxonomy" id="2802281"/>
    <lineage>
        <taxon>Bacteria</taxon>
        <taxon>Bacillati</taxon>
        <taxon>Actinomycetota</taxon>
        <taxon>Actinomycetes</taxon>
        <taxon>Kitasatosporales</taxon>
        <taxon>Streptomycetaceae</taxon>
        <taxon>Streptomyces</taxon>
    </lineage>
</organism>